<keyword evidence="4" id="KW-0378">Hydrolase</keyword>
<dbReference type="GO" id="GO:0005524">
    <property type="term" value="F:ATP binding"/>
    <property type="evidence" value="ECO:0007669"/>
    <property type="project" value="InterPro"/>
</dbReference>
<feature type="region of interest" description="Disordered" evidence="7">
    <location>
        <begin position="68"/>
        <end position="107"/>
    </location>
</feature>
<dbReference type="Pfam" id="PF00176">
    <property type="entry name" value="SNF2-rel_dom"/>
    <property type="match status" value="1"/>
</dbReference>
<dbReference type="InterPro" id="IPR001650">
    <property type="entry name" value="Helicase_C-like"/>
</dbReference>
<feature type="domain" description="RING-type" evidence="8">
    <location>
        <begin position="1168"/>
        <end position="1206"/>
    </location>
</feature>
<dbReference type="InterPro" id="IPR000330">
    <property type="entry name" value="SNF2_N"/>
</dbReference>
<dbReference type="InterPro" id="IPR013083">
    <property type="entry name" value="Znf_RING/FYVE/PHD"/>
</dbReference>
<feature type="compositionally biased region" description="Polar residues" evidence="7">
    <location>
        <begin position="1228"/>
        <end position="1247"/>
    </location>
</feature>
<feature type="compositionally biased region" description="Basic and acidic residues" evidence="7">
    <location>
        <begin position="96"/>
        <end position="107"/>
    </location>
</feature>
<evidence type="ECO:0000256" key="1">
    <source>
        <dbReference type="ARBA" id="ARBA00008438"/>
    </source>
</evidence>
<evidence type="ECO:0000256" key="6">
    <source>
        <dbReference type="PROSITE-ProRule" id="PRU00175"/>
    </source>
</evidence>
<feature type="compositionally biased region" description="Basic residues" evidence="7">
    <location>
        <begin position="1418"/>
        <end position="1431"/>
    </location>
</feature>
<dbReference type="InterPro" id="IPR017907">
    <property type="entry name" value="Znf_RING_CS"/>
</dbReference>
<dbReference type="Proteomes" id="UP000327013">
    <property type="component" value="Unassembled WGS sequence"/>
</dbReference>
<feature type="region of interest" description="Disordered" evidence="7">
    <location>
        <begin position="1"/>
        <end position="46"/>
    </location>
</feature>
<organism evidence="11 12">
    <name type="scientific">Carpinus fangiana</name>
    <dbReference type="NCBI Taxonomy" id="176857"/>
    <lineage>
        <taxon>Eukaryota</taxon>
        <taxon>Viridiplantae</taxon>
        <taxon>Streptophyta</taxon>
        <taxon>Embryophyta</taxon>
        <taxon>Tracheophyta</taxon>
        <taxon>Spermatophyta</taxon>
        <taxon>Magnoliopsida</taxon>
        <taxon>eudicotyledons</taxon>
        <taxon>Gunneridae</taxon>
        <taxon>Pentapetalae</taxon>
        <taxon>rosids</taxon>
        <taxon>fabids</taxon>
        <taxon>Fagales</taxon>
        <taxon>Betulaceae</taxon>
        <taxon>Carpinus</taxon>
    </lineage>
</organism>
<comment type="similarity">
    <text evidence="1">Belongs to the SNF2/RAD54 helicase family. RAD16 subfamily.</text>
</comment>
<dbReference type="PROSITE" id="PS51194">
    <property type="entry name" value="HELICASE_CTER"/>
    <property type="match status" value="1"/>
</dbReference>
<evidence type="ECO:0000259" key="9">
    <source>
        <dbReference type="PROSITE" id="PS51192"/>
    </source>
</evidence>
<evidence type="ECO:0000256" key="5">
    <source>
        <dbReference type="ARBA" id="ARBA00022833"/>
    </source>
</evidence>
<dbReference type="OrthoDB" id="550707at2759"/>
<dbReference type="InterPro" id="IPR059033">
    <property type="entry name" value="C144_05_dom"/>
</dbReference>
<dbReference type="InterPro" id="IPR018957">
    <property type="entry name" value="Znf_C3HC4_RING-type"/>
</dbReference>
<dbReference type="EMBL" id="VIBQ01000009">
    <property type="protein sequence ID" value="KAB8336662.1"/>
    <property type="molecule type" value="Genomic_DNA"/>
</dbReference>
<accession>A0A5N6KMZ6</accession>
<dbReference type="GO" id="GO:0016787">
    <property type="term" value="F:hydrolase activity"/>
    <property type="evidence" value="ECO:0007669"/>
    <property type="project" value="UniProtKB-KW"/>
</dbReference>
<keyword evidence="5" id="KW-0862">Zinc</keyword>
<name>A0A5N6KMZ6_9ROSI</name>
<feature type="region of interest" description="Disordered" evidence="7">
    <location>
        <begin position="1227"/>
        <end position="1247"/>
    </location>
</feature>
<evidence type="ECO:0000256" key="7">
    <source>
        <dbReference type="SAM" id="MobiDB-lite"/>
    </source>
</evidence>
<reference evidence="11 12" key="1">
    <citation type="submission" date="2019-06" db="EMBL/GenBank/DDBJ databases">
        <title>A chromosomal-level reference genome of Carpinus fangiana (Coryloideae, Betulaceae).</title>
        <authorList>
            <person name="Yang X."/>
            <person name="Wang Z."/>
            <person name="Zhang L."/>
            <person name="Hao G."/>
            <person name="Liu J."/>
            <person name="Yang Y."/>
        </authorList>
    </citation>
    <scope>NUCLEOTIDE SEQUENCE [LARGE SCALE GENOMIC DNA]</scope>
    <source>
        <strain evidence="11">Cfa_2016G</strain>
        <tissue evidence="11">Leaf</tissue>
    </source>
</reference>
<dbReference type="InterPro" id="IPR001841">
    <property type="entry name" value="Znf_RING"/>
</dbReference>
<dbReference type="SMART" id="SM00487">
    <property type="entry name" value="DEXDc"/>
    <property type="match status" value="1"/>
</dbReference>
<dbReference type="SUPFAM" id="SSF57850">
    <property type="entry name" value="RING/U-box"/>
    <property type="match status" value="1"/>
</dbReference>
<evidence type="ECO:0008006" key="13">
    <source>
        <dbReference type="Google" id="ProtNLM"/>
    </source>
</evidence>
<dbReference type="Gene3D" id="3.30.40.10">
    <property type="entry name" value="Zinc/RING finger domain, C3HC4 (zinc finger)"/>
    <property type="match status" value="1"/>
</dbReference>
<keyword evidence="12" id="KW-1185">Reference proteome</keyword>
<dbReference type="SUPFAM" id="SSF52540">
    <property type="entry name" value="P-loop containing nucleoside triphosphate hydrolases"/>
    <property type="match status" value="2"/>
</dbReference>
<dbReference type="InterPro" id="IPR049730">
    <property type="entry name" value="SNF2/RAD54-like_C"/>
</dbReference>
<dbReference type="PANTHER" id="PTHR45865">
    <property type="entry name" value="E3 UBIQUITIN-PROTEIN LIGASE SHPRH FAMILY MEMBER"/>
    <property type="match status" value="1"/>
</dbReference>
<dbReference type="Pfam" id="PF26021">
    <property type="entry name" value="Ferritin_C144_05"/>
    <property type="match status" value="1"/>
</dbReference>
<dbReference type="FunFam" id="3.40.50.10810:FF:000059">
    <property type="entry name" value="SNF2 family helicase/ATPase, putative"/>
    <property type="match status" value="1"/>
</dbReference>
<dbReference type="GO" id="GO:0006974">
    <property type="term" value="P:DNA damage response"/>
    <property type="evidence" value="ECO:0007669"/>
    <property type="project" value="TreeGrafter"/>
</dbReference>
<keyword evidence="2" id="KW-0479">Metal-binding</keyword>
<dbReference type="GO" id="GO:0005634">
    <property type="term" value="C:nucleus"/>
    <property type="evidence" value="ECO:0007669"/>
    <property type="project" value="TreeGrafter"/>
</dbReference>
<dbReference type="CDD" id="cd18070">
    <property type="entry name" value="DEXQc_SHPRH"/>
    <property type="match status" value="1"/>
</dbReference>
<dbReference type="InterPro" id="IPR014001">
    <property type="entry name" value="Helicase_ATP-bd"/>
</dbReference>
<evidence type="ECO:0000259" key="10">
    <source>
        <dbReference type="PROSITE" id="PS51194"/>
    </source>
</evidence>
<dbReference type="PANTHER" id="PTHR45865:SF1">
    <property type="entry name" value="E3 UBIQUITIN-PROTEIN LIGASE SHPRH"/>
    <property type="match status" value="1"/>
</dbReference>
<gene>
    <name evidence="11" type="ORF">FH972_020973</name>
</gene>
<dbReference type="PROSITE" id="PS50089">
    <property type="entry name" value="ZF_RING_2"/>
    <property type="match status" value="1"/>
</dbReference>
<protein>
    <recommendedName>
        <fullName evidence="13">RING-type domain-containing protein</fullName>
    </recommendedName>
</protein>
<feature type="domain" description="Helicase C-terminal" evidence="10">
    <location>
        <begin position="1280"/>
        <end position="1434"/>
    </location>
</feature>
<dbReference type="Pfam" id="PF00097">
    <property type="entry name" value="zf-C3HC4"/>
    <property type="match status" value="1"/>
</dbReference>
<dbReference type="GO" id="GO:0000209">
    <property type="term" value="P:protein polyubiquitination"/>
    <property type="evidence" value="ECO:0007669"/>
    <property type="project" value="TreeGrafter"/>
</dbReference>
<evidence type="ECO:0000313" key="11">
    <source>
        <dbReference type="EMBL" id="KAB8336662.1"/>
    </source>
</evidence>
<proteinExistence type="inferred from homology"/>
<evidence type="ECO:0000259" key="8">
    <source>
        <dbReference type="PROSITE" id="PS50089"/>
    </source>
</evidence>
<dbReference type="SMART" id="SM00184">
    <property type="entry name" value="RING"/>
    <property type="match status" value="1"/>
</dbReference>
<dbReference type="PROSITE" id="PS51192">
    <property type="entry name" value="HELICASE_ATP_BIND_1"/>
    <property type="match status" value="1"/>
</dbReference>
<dbReference type="InterPro" id="IPR052583">
    <property type="entry name" value="ATP-helicase/E3_Ub-Ligase"/>
</dbReference>
<dbReference type="InterPro" id="IPR027417">
    <property type="entry name" value="P-loop_NTPase"/>
</dbReference>
<dbReference type="Gene3D" id="3.40.50.10810">
    <property type="entry name" value="Tandem AAA-ATPase domain"/>
    <property type="match status" value="1"/>
</dbReference>
<dbReference type="Gene3D" id="3.40.50.300">
    <property type="entry name" value="P-loop containing nucleotide triphosphate hydrolases"/>
    <property type="match status" value="1"/>
</dbReference>
<comment type="caution">
    <text evidence="11">The sequence shown here is derived from an EMBL/GenBank/DDBJ whole genome shotgun (WGS) entry which is preliminary data.</text>
</comment>
<dbReference type="Pfam" id="PF00271">
    <property type="entry name" value="Helicase_C"/>
    <property type="match status" value="1"/>
</dbReference>
<evidence type="ECO:0000256" key="4">
    <source>
        <dbReference type="ARBA" id="ARBA00022801"/>
    </source>
</evidence>
<dbReference type="InterPro" id="IPR038718">
    <property type="entry name" value="SNF2-like_sf"/>
</dbReference>
<sequence length="1528" mass="173225">MARSKVTARIPGASHMGLPGRSRLDTSLDQEQPPAPPLHADLRHQADDSVFQKAPFLLVEPQRDFHGQDPCPKFFAQLQGPNDDLSSELPTKRRKLDGERDRKDSNLEKALSPAAILSHRPPHFSPSSAQHVSYIRMVKPTSPYWTPDRPAPSDTVIIKVSPALKRNSNDPDDFSCRMVQDHRHYEDLFDACNIPTLAEFQSKSQVKLSNALWKHTTITQDSHNEGLFKLEIRVFSHAGIAWRSALPIAGTYSNFVAKYATFKQDRVHVDGDHTNGDWRAPQAFYDCAHLPDSNKNVLPSIQPNALQTELYPFQKQATAWLLAREGFSLDASGDLKPIDQDELCPSFHSSRDLDGNKVYTSPLLNGIMTESHRADWNRTKLRGGILAEEMGLGKTVELIALICLHKRTSHVGEEITDAFSNSKVTGSKTTLIITPPSILKQWTGELATHAPSLKVHHYQGVKDEDKDVNLLDYDVVLTTYQVLSKEIHYAGPKVEKGLRHAKRYEVRRSPLVQISWWRVCLDEAQMIEGGVSNAATVARQIPRCNSWAVSGTPFKRDVDDLQGLLSFLRYDPFCHHAVWKLILQSYRHVFEQIFSTIALRHTKESVRSELGLPPQKRVVITVPFAAIEEQNYTHLFQQMCEDCGLDRDGAPLSEDWDPENDRTVERMRQWLARLRQTCLHPEIGGRNRKALGRGEGPLRTLDEVLDVMIEQNEAQLRVEERTMLIAKTKQAHIYSFAKQPQMSLKIYLECLERATAIVRECREILETERAKVKAEELKRENELASTEEDSDIEVETEEKNSRLTTLSLRLRSALELQHICTFFLATTYFQVKSDTSLTQQDSPDFHELEKKESETYDEAKAIRTELLTEVSSRTRALMLKVETSKNKMFVTVPKITPFSNNRGIESRQIQVNVRLLREILNKQADQLDEWRRELTDRLLMSLLDQDDTELTGEEYEQTTIRQDEQYAYLDALRALIADRNTMLTGQPNVLVNYEMREALRLAKDGKGPAPELMQSCLATRSKLRVEESMSIRGVIGEVRGLITSARWQAGSDGRGRGMAEAHILEQELENLQTIQKQQTKSIGRLEKELDLFRTTMNARLDFYRQVQEISDTVAPLQEEASDEIDRIALGREVASEQKHREKLASHTTKRRFLQHLKADSTGQAERICIICQDPFEVGVLTVCGHQFCKECINLWYNQHRSCPVCKRRLTERDFHEVMYKPRELMANVETSPNRRNSSYTGADQSPSKPIGSIYSEVSSSTLNAIKSVDIPGSFGTKIDTIARHLLYLRESDPGAKAIIFSQYRDFLNVLGTAFSRFKIGYADIAHKNGITKFKEDPSAECFLLHAKADSSGLNLVNATHVFLCEPLINAALELQAIARVHRIGQRRPTTVWMYLVRDTVEEAIYDISVRRRLEHVKTTRSHSSPKSKGKKNMVPDETTREEDLDTANSGLLQQAPNVAKLMAKGASGGELVDKDDLWQCLFGSRTGGRREADVSQLLSDANGEQTLAGRELGKHLRAEAAESRARQQ</sequence>
<evidence type="ECO:0000256" key="3">
    <source>
        <dbReference type="ARBA" id="ARBA00022771"/>
    </source>
</evidence>
<keyword evidence="3 6" id="KW-0863">Zinc-finger</keyword>
<evidence type="ECO:0000313" key="12">
    <source>
        <dbReference type="Proteomes" id="UP000327013"/>
    </source>
</evidence>
<feature type="region of interest" description="Disordered" evidence="7">
    <location>
        <begin position="1415"/>
        <end position="1444"/>
    </location>
</feature>
<dbReference type="CDD" id="cd18793">
    <property type="entry name" value="SF2_C_SNF"/>
    <property type="match status" value="1"/>
</dbReference>
<dbReference type="GO" id="GO:0008270">
    <property type="term" value="F:zinc ion binding"/>
    <property type="evidence" value="ECO:0007669"/>
    <property type="project" value="UniProtKB-KW"/>
</dbReference>
<evidence type="ECO:0000256" key="2">
    <source>
        <dbReference type="ARBA" id="ARBA00022723"/>
    </source>
</evidence>
<dbReference type="GO" id="GO:0061630">
    <property type="term" value="F:ubiquitin protein ligase activity"/>
    <property type="evidence" value="ECO:0007669"/>
    <property type="project" value="TreeGrafter"/>
</dbReference>
<dbReference type="PROSITE" id="PS00518">
    <property type="entry name" value="ZF_RING_1"/>
    <property type="match status" value="1"/>
</dbReference>
<feature type="domain" description="Helicase ATP-binding" evidence="9">
    <location>
        <begin position="375"/>
        <end position="571"/>
    </location>
</feature>